<evidence type="ECO:0000313" key="4">
    <source>
        <dbReference type="Proteomes" id="UP000319746"/>
    </source>
</evidence>
<protein>
    <submittedName>
        <fullName evidence="3">Methyltransferase family protein</fullName>
    </submittedName>
</protein>
<dbReference type="AlphaFoldDB" id="A0A543ANN9"/>
<feature type="domain" description="Methyltransferase" evidence="2">
    <location>
        <begin position="44"/>
        <end position="135"/>
    </location>
</feature>
<dbReference type="Pfam" id="PF13649">
    <property type="entry name" value="Methyltransf_25"/>
    <property type="match status" value="1"/>
</dbReference>
<dbReference type="GO" id="GO:0008168">
    <property type="term" value="F:methyltransferase activity"/>
    <property type="evidence" value="ECO:0007669"/>
    <property type="project" value="UniProtKB-KW"/>
</dbReference>
<evidence type="ECO:0000313" key="3">
    <source>
        <dbReference type="EMBL" id="TQL74193.1"/>
    </source>
</evidence>
<dbReference type="OrthoDB" id="9786503at2"/>
<organism evidence="3 4">
    <name type="scientific">Enteractinococcus coprophilus</name>
    <dbReference type="NCBI Taxonomy" id="1027633"/>
    <lineage>
        <taxon>Bacteria</taxon>
        <taxon>Bacillati</taxon>
        <taxon>Actinomycetota</taxon>
        <taxon>Actinomycetes</taxon>
        <taxon>Micrococcales</taxon>
        <taxon>Micrococcaceae</taxon>
    </lineage>
</organism>
<gene>
    <name evidence="3" type="ORF">FB556_0646</name>
</gene>
<sequence>MTHQFDKHYWEDHWAPETAREARSMPVNPYLAAETSTLRVGTALDAGCGTGTEARWLAEQGWHVTGADISAQALATPAEHTAAAGFGDQVEWIETDLARWEPGRTWDLVVTNYAHPETGQLTFYQRIASWVAPGGTIFIVGHRHGSSHSHNHEHGGSHPEGATATLADITRLFPTPQWGIDTSYENTRTVHTGHRSRRLDDVIFRAHRRNGDAI</sequence>
<dbReference type="PANTHER" id="PTHR43861">
    <property type="entry name" value="TRANS-ACONITATE 2-METHYLTRANSFERASE-RELATED"/>
    <property type="match status" value="1"/>
</dbReference>
<dbReference type="GO" id="GO:0032259">
    <property type="term" value="P:methylation"/>
    <property type="evidence" value="ECO:0007669"/>
    <property type="project" value="UniProtKB-KW"/>
</dbReference>
<accession>A0A543ANN9</accession>
<dbReference type="Gene3D" id="3.40.50.150">
    <property type="entry name" value="Vaccinia Virus protein VP39"/>
    <property type="match status" value="1"/>
</dbReference>
<proteinExistence type="predicted"/>
<keyword evidence="4" id="KW-1185">Reference proteome</keyword>
<evidence type="ECO:0000256" key="1">
    <source>
        <dbReference type="ARBA" id="ARBA00022679"/>
    </source>
</evidence>
<reference evidence="3 4" key="1">
    <citation type="submission" date="2019-06" db="EMBL/GenBank/DDBJ databases">
        <title>Sequencing the genomes of 1000 actinobacteria strains.</title>
        <authorList>
            <person name="Klenk H.-P."/>
        </authorList>
    </citation>
    <scope>NUCLEOTIDE SEQUENCE [LARGE SCALE GENOMIC DNA]</scope>
    <source>
        <strain evidence="3 4">DSM 24083</strain>
    </source>
</reference>
<keyword evidence="1 3" id="KW-0808">Transferase</keyword>
<name>A0A543ANN9_9MICC</name>
<dbReference type="CDD" id="cd02440">
    <property type="entry name" value="AdoMet_MTases"/>
    <property type="match status" value="1"/>
</dbReference>
<dbReference type="SUPFAM" id="SSF53335">
    <property type="entry name" value="S-adenosyl-L-methionine-dependent methyltransferases"/>
    <property type="match status" value="1"/>
</dbReference>
<dbReference type="PANTHER" id="PTHR43861:SF3">
    <property type="entry name" value="PUTATIVE (AFU_ORTHOLOGUE AFUA_2G14390)-RELATED"/>
    <property type="match status" value="1"/>
</dbReference>
<dbReference type="Proteomes" id="UP000319746">
    <property type="component" value="Unassembled WGS sequence"/>
</dbReference>
<comment type="caution">
    <text evidence="3">The sequence shown here is derived from an EMBL/GenBank/DDBJ whole genome shotgun (WGS) entry which is preliminary data.</text>
</comment>
<keyword evidence="3" id="KW-0489">Methyltransferase</keyword>
<dbReference type="InterPro" id="IPR041698">
    <property type="entry name" value="Methyltransf_25"/>
</dbReference>
<dbReference type="RefSeq" id="WP_141864649.1">
    <property type="nucleotide sequence ID" value="NZ_BAABAN010000016.1"/>
</dbReference>
<dbReference type="InterPro" id="IPR029063">
    <property type="entry name" value="SAM-dependent_MTases_sf"/>
</dbReference>
<dbReference type="EMBL" id="VFOU01000001">
    <property type="protein sequence ID" value="TQL74193.1"/>
    <property type="molecule type" value="Genomic_DNA"/>
</dbReference>
<evidence type="ECO:0000259" key="2">
    <source>
        <dbReference type="Pfam" id="PF13649"/>
    </source>
</evidence>